<dbReference type="AlphaFoldDB" id="A0A2S9YV04"/>
<evidence type="ECO:0000313" key="4">
    <source>
        <dbReference type="Proteomes" id="UP000238823"/>
    </source>
</evidence>
<proteinExistence type="predicted"/>
<comment type="caution">
    <text evidence="3">The sequence shown here is derived from an EMBL/GenBank/DDBJ whole genome shotgun (WGS) entry which is preliminary data.</text>
</comment>
<dbReference type="Proteomes" id="UP000238823">
    <property type="component" value="Unassembled WGS sequence"/>
</dbReference>
<feature type="chain" id="PRO_5015534952" description="Lipoprotein" evidence="2">
    <location>
        <begin position="22"/>
        <end position="283"/>
    </location>
</feature>
<reference evidence="3 4" key="1">
    <citation type="submission" date="2018-03" db="EMBL/GenBank/DDBJ databases">
        <title>Draft Genome Sequences of the Obligatory Marine Myxobacteria Enhygromyxa salina SWB007.</title>
        <authorList>
            <person name="Poehlein A."/>
            <person name="Moghaddam J.A."/>
            <person name="Harms H."/>
            <person name="Alanjari M."/>
            <person name="Koenig G.M."/>
            <person name="Daniel R."/>
            <person name="Schaeberle T.F."/>
        </authorList>
    </citation>
    <scope>NUCLEOTIDE SEQUENCE [LARGE SCALE GENOMIC DNA]</scope>
    <source>
        <strain evidence="3 4">SWB007</strain>
    </source>
</reference>
<feature type="compositionally biased region" description="Low complexity" evidence="1">
    <location>
        <begin position="64"/>
        <end position="75"/>
    </location>
</feature>
<gene>
    <name evidence="3" type="ORF">ENSA7_13090</name>
</gene>
<keyword evidence="2" id="KW-0732">Signal</keyword>
<feature type="signal peptide" evidence="2">
    <location>
        <begin position="1"/>
        <end position="21"/>
    </location>
</feature>
<evidence type="ECO:0000313" key="3">
    <source>
        <dbReference type="EMBL" id="PRQ08910.1"/>
    </source>
</evidence>
<dbReference type="EMBL" id="PVNL01000032">
    <property type="protein sequence ID" value="PRQ08910.1"/>
    <property type="molecule type" value="Genomic_DNA"/>
</dbReference>
<evidence type="ECO:0000256" key="2">
    <source>
        <dbReference type="SAM" id="SignalP"/>
    </source>
</evidence>
<accession>A0A2S9YV04</accession>
<dbReference type="RefSeq" id="WP_146157415.1">
    <property type="nucleotide sequence ID" value="NZ_PVNL01000032.1"/>
</dbReference>
<name>A0A2S9YV04_9BACT</name>
<organism evidence="3 4">
    <name type="scientific">Enhygromyxa salina</name>
    <dbReference type="NCBI Taxonomy" id="215803"/>
    <lineage>
        <taxon>Bacteria</taxon>
        <taxon>Pseudomonadati</taxon>
        <taxon>Myxococcota</taxon>
        <taxon>Polyangia</taxon>
        <taxon>Nannocystales</taxon>
        <taxon>Nannocystaceae</taxon>
        <taxon>Enhygromyxa</taxon>
    </lineage>
</organism>
<protein>
    <recommendedName>
        <fullName evidence="5">Lipoprotein</fullName>
    </recommendedName>
</protein>
<dbReference type="OrthoDB" id="5537656at2"/>
<evidence type="ECO:0008006" key="5">
    <source>
        <dbReference type="Google" id="ProtNLM"/>
    </source>
</evidence>
<sequence length="283" mass="30155">MQRIIGVGCAVVGLALGVSLAACDRPAGSRAAADCPVCDCADSGSPQPQPQVAGPTPEADPQDPSSGPANPSASNDLSELVAAANRKMMHGDGPGCLADLDRVKALDPKYEVHLVMTRAQCEMLIGQCQAGKARVKQWYEREAAFTPELAARTAESIASMRCRGGDATDRDRLLVALQDLTDGAYMNKRDSAFCRDRVAIIVDLGPKVPPRDVEDTQITGGQQALFYTSAMCFARAGDCKQAYSSFRQFFPSEGLDAIADPKLRESTVRDAFDSTIVLCQPNP</sequence>
<dbReference type="PROSITE" id="PS51257">
    <property type="entry name" value="PROKAR_LIPOPROTEIN"/>
    <property type="match status" value="1"/>
</dbReference>
<evidence type="ECO:0000256" key="1">
    <source>
        <dbReference type="SAM" id="MobiDB-lite"/>
    </source>
</evidence>
<feature type="region of interest" description="Disordered" evidence="1">
    <location>
        <begin position="46"/>
        <end position="75"/>
    </location>
</feature>